<dbReference type="RefSeq" id="WP_349226435.1">
    <property type="nucleotide sequence ID" value="NZ_JBBNFG020000037.1"/>
</dbReference>
<keyword evidence="2" id="KW-1185">Reference proteome</keyword>
<proteinExistence type="predicted"/>
<sequence length="104" mass="11481">MNKVLGFIALAFAIIRKTPFGNSLTIDLAKAAVDGEQLGADDETDLLAVSCSSTNYIGHQVGTHAVEIEDTYLRLDKAIADFLSYLILMRRWARATIFSNIFEI</sequence>
<dbReference type="Proteomes" id="UP001465717">
    <property type="component" value="Unassembled WGS sequence"/>
</dbReference>
<evidence type="ECO:0000313" key="2">
    <source>
        <dbReference type="Proteomes" id="UP001465717"/>
    </source>
</evidence>
<dbReference type="Pfam" id="PF01663">
    <property type="entry name" value="Phosphodiest"/>
    <property type="match status" value="1"/>
</dbReference>
<dbReference type="EMBL" id="JBBNGE010000040">
    <property type="protein sequence ID" value="MEQ2508805.1"/>
    <property type="molecule type" value="Genomic_DNA"/>
</dbReference>
<reference evidence="1 2" key="1">
    <citation type="submission" date="2024-04" db="EMBL/GenBank/DDBJ databases">
        <title>Human intestinal bacterial collection.</title>
        <authorList>
            <person name="Pauvert C."/>
            <person name="Hitch T.C.A."/>
            <person name="Clavel T."/>
        </authorList>
    </citation>
    <scope>NUCLEOTIDE SEQUENCE [LARGE SCALE GENOMIC DNA]</scope>
    <source>
        <strain evidence="1 2">CLA-AA-H174</strain>
    </source>
</reference>
<dbReference type="Gene3D" id="3.40.720.10">
    <property type="entry name" value="Alkaline Phosphatase, subunit A"/>
    <property type="match status" value="1"/>
</dbReference>
<gene>
    <name evidence="1" type="ORF">AAAT87_11030</name>
</gene>
<evidence type="ECO:0000313" key="1">
    <source>
        <dbReference type="EMBL" id="MEQ2508805.1"/>
    </source>
</evidence>
<protein>
    <submittedName>
        <fullName evidence="1">Alkaline phosphatase family protein</fullName>
    </submittedName>
</protein>
<accession>A0ABV1G058</accession>
<comment type="caution">
    <text evidence="1">The sequence shown here is derived from an EMBL/GenBank/DDBJ whole genome shotgun (WGS) entry which is preliminary data.</text>
</comment>
<dbReference type="SUPFAM" id="SSF53649">
    <property type="entry name" value="Alkaline phosphatase-like"/>
    <property type="match status" value="1"/>
</dbReference>
<organism evidence="1 2">
    <name type="scientific">Segatella sinensis</name>
    <dbReference type="NCBI Taxonomy" id="3085167"/>
    <lineage>
        <taxon>Bacteria</taxon>
        <taxon>Pseudomonadati</taxon>
        <taxon>Bacteroidota</taxon>
        <taxon>Bacteroidia</taxon>
        <taxon>Bacteroidales</taxon>
        <taxon>Prevotellaceae</taxon>
        <taxon>Segatella</taxon>
    </lineage>
</organism>
<dbReference type="InterPro" id="IPR002591">
    <property type="entry name" value="Phosphodiest/P_Trfase"/>
</dbReference>
<name>A0ABV1G058_9BACT</name>
<dbReference type="InterPro" id="IPR017850">
    <property type="entry name" value="Alkaline_phosphatase_core_sf"/>
</dbReference>